<sequence length="316" mass="36472">MGEESKSIGEQGELIVNNFLELIGWNTPQSNISINCVYSIAHKSKTAKKERSTHGIDFFYANKSNLKINTLDNIVISVKFSASEYPKYPSTKFKEYISDLSQTLECFIRSDLRIESIMGFNEQRNIKKADDLGVLFWINNCNKSLQNITKEVATIETPKDLKFSRIYLVDNSRMVFIHKTITKMRSEYSNYLINFHYNQSDANFSDPEIIKYGTVMPVEYLTADILPFRLINDKDTIFGISTNDDFSEENLNSLLAYASDISLDFTNQLIILFPDYNKLSHNLICEKIIGKFNRRTHKTIVKILSFQSDFWSLGDE</sequence>
<reference evidence="2 3" key="1">
    <citation type="submission" date="2018-06" db="EMBL/GenBank/DDBJ databases">
        <authorList>
            <consortium name="Pathogen Informatics"/>
            <person name="Doyle S."/>
        </authorList>
    </citation>
    <scope>NUCLEOTIDE SEQUENCE [LARGE SCALE GENOMIC DNA]</scope>
    <source>
        <strain evidence="2 3">NCTC10736</strain>
    </source>
</reference>
<name>A0A380B316_9GAMM</name>
<organism evidence="2 3">
    <name type="scientific">Shewanella morhuae</name>
    <dbReference type="NCBI Taxonomy" id="365591"/>
    <lineage>
        <taxon>Bacteria</taxon>
        <taxon>Pseudomonadati</taxon>
        <taxon>Pseudomonadota</taxon>
        <taxon>Gammaproteobacteria</taxon>
        <taxon>Alteromonadales</taxon>
        <taxon>Shewanellaceae</taxon>
        <taxon>Shewanella</taxon>
    </lineage>
</organism>
<protein>
    <recommendedName>
        <fullName evidence="1">GAPS4 PD-(D/E)XK nuclease domain-containing protein</fullName>
    </recommendedName>
</protein>
<dbReference type="InterPro" id="IPR058873">
    <property type="entry name" value="PDDEXK_GAPS4"/>
</dbReference>
<proteinExistence type="predicted"/>
<evidence type="ECO:0000313" key="3">
    <source>
        <dbReference type="Proteomes" id="UP000255061"/>
    </source>
</evidence>
<evidence type="ECO:0000259" key="1">
    <source>
        <dbReference type="Pfam" id="PF26115"/>
    </source>
</evidence>
<evidence type="ECO:0000313" key="2">
    <source>
        <dbReference type="EMBL" id="SUI92085.1"/>
    </source>
</evidence>
<dbReference type="Proteomes" id="UP000255061">
    <property type="component" value="Unassembled WGS sequence"/>
</dbReference>
<gene>
    <name evidence="2" type="ORF">NCTC10736_03440</name>
</gene>
<dbReference type="EMBL" id="UGYV01000001">
    <property type="protein sequence ID" value="SUI92085.1"/>
    <property type="molecule type" value="Genomic_DNA"/>
</dbReference>
<feature type="domain" description="GAPS4 PD-(D/E)XK nuclease" evidence="1">
    <location>
        <begin position="1"/>
        <end position="173"/>
    </location>
</feature>
<accession>A0A380B316</accession>
<dbReference type="RefSeq" id="WP_115406823.1">
    <property type="nucleotide sequence ID" value="NZ_UGYV01000001.1"/>
</dbReference>
<dbReference type="AlphaFoldDB" id="A0A380B316"/>
<dbReference type="Pfam" id="PF26115">
    <property type="entry name" value="PDDEXK_GAPS4"/>
    <property type="match status" value="1"/>
</dbReference>